<accession>A0A8X6JCK4</accession>
<dbReference type="AlphaFoldDB" id="A0A8X6JCK4"/>
<proteinExistence type="predicted"/>
<name>A0A8X6JCK4_NEPPI</name>
<reference evidence="1" key="1">
    <citation type="submission" date="2020-08" db="EMBL/GenBank/DDBJ databases">
        <title>Multicomponent nature underlies the extraordinary mechanical properties of spider dragline silk.</title>
        <authorList>
            <person name="Kono N."/>
            <person name="Nakamura H."/>
            <person name="Mori M."/>
            <person name="Yoshida Y."/>
            <person name="Ohtoshi R."/>
            <person name="Malay A.D."/>
            <person name="Moran D.A.P."/>
            <person name="Tomita M."/>
            <person name="Numata K."/>
            <person name="Arakawa K."/>
        </authorList>
    </citation>
    <scope>NUCLEOTIDE SEQUENCE</scope>
</reference>
<evidence type="ECO:0000313" key="1">
    <source>
        <dbReference type="EMBL" id="GFS58597.1"/>
    </source>
</evidence>
<keyword evidence="2" id="KW-1185">Reference proteome</keyword>
<sequence>MGNDPFGRINMNLRYIFGSPGVILSVTAVIADDPTDEMTQVGKGDVIMLVSKSGFQELCAELPNSFGCPEKGFMDKIPDENRLLQVKNVFKLDNDRKQLMECIRDKTLEMFECMKDKIPGKLTDVQLKQFEALQESSDGVCEICTKRKQ</sequence>
<dbReference type="Proteomes" id="UP000887013">
    <property type="component" value="Unassembled WGS sequence"/>
</dbReference>
<dbReference type="EMBL" id="BMAW01047017">
    <property type="protein sequence ID" value="GFS58597.1"/>
    <property type="molecule type" value="Genomic_DNA"/>
</dbReference>
<evidence type="ECO:0000313" key="2">
    <source>
        <dbReference type="Proteomes" id="UP000887013"/>
    </source>
</evidence>
<gene>
    <name evidence="1" type="ORF">NPIL_377621</name>
</gene>
<comment type="caution">
    <text evidence="1">The sequence shown here is derived from an EMBL/GenBank/DDBJ whole genome shotgun (WGS) entry which is preliminary data.</text>
</comment>
<organism evidence="1 2">
    <name type="scientific">Nephila pilipes</name>
    <name type="common">Giant wood spider</name>
    <name type="synonym">Nephila maculata</name>
    <dbReference type="NCBI Taxonomy" id="299642"/>
    <lineage>
        <taxon>Eukaryota</taxon>
        <taxon>Metazoa</taxon>
        <taxon>Ecdysozoa</taxon>
        <taxon>Arthropoda</taxon>
        <taxon>Chelicerata</taxon>
        <taxon>Arachnida</taxon>
        <taxon>Araneae</taxon>
        <taxon>Araneomorphae</taxon>
        <taxon>Entelegynae</taxon>
        <taxon>Araneoidea</taxon>
        <taxon>Nephilidae</taxon>
        <taxon>Nephila</taxon>
    </lineage>
</organism>
<protein>
    <submittedName>
        <fullName evidence="1">Uncharacterized protein</fullName>
    </submittedName>
</protein>